<dbReference type="InterPro" id="IPR041698">
    <property type="entry name" value="Methyltransf_25"/>
</dbReference>
<evidence type="ECO:0000256" key="1">
    <source>
        <dbReference type="ARBA" id="ARBA00022679"/>
    </source>
</evidence>
<keyword evidence="4" id="KW-1185">Reference proteome</keyword>
<dbReference type="PANTHER" id="PTHR43861">
    <property type="entry name" value="TRANS-ACONITATE 2-METHYLTRANSFERASE-RELATED"/>
    <property type="match status" value="1"/>
</dbReference>
<organism evidence="3 4">
    <name type="scientific">Geomonas diazotrophica</name>
    <dbReference type="NCBI Taxonomy" id="2843197"/>
    <lineage>
        <taxon>Bacteria</taxon>
        <taxon>Pseudomonadati</taxon>
        <taxon>Thermodesulfobacteriota</taxon>
        <taxon>Desulfuromonadia</taxon>
        <taxon>Geobacterales</taxon>
        <taxon>Geobacteraceae</taxon>
        <taxon>Geomonas</taxon>
    </lineage>
</organism>
<name>A0ABX8JHI1_9BACT</name>
<feature type="domain" description="Methyltransferase" evidence="2">
    <location>
        <begin position="44"/>
        <end position="129"/>
    </location>
</feature>
<dbReference type="Proteomes" id="UP000683493">
    <property type="component" value="Chromosome"/>
</dbReference>
<dbReference type="EMBL" id="CP076724">
    <property type="protein sequence ID" value="QWV96697.1"/>
    <property type="molecule type" value="Genomic_DNA"/>
</dbReference>
<reference evidence="3 4" key="1">
    <citation type="submission" date="2021-06" db="EMBL/GenBank/DDBJ databases">
        <title>Gemonas diversity in paddy soil.</title>
        <authorList>
            <person name="Liu G."/>
        </authorList>
    </citation>
    <scope>NUCLEOTIDE SEQUENCE [LARGE SCALE GENOMIC DNA]</scope>
    <source>
        <strain evidence="3 4">RG29</strain>
    </source>
</reference>
<evidence type="ECO:0000313" key="3">
    <source>
        <dbReference type="EMBL" id="QWV96697.1"/>
    </source>
</evidence>
<proteinExistence type="predicted"/>
<keyword evidence="3" id="KW-0489">Methyltransferase</keyword>
<keyword evidence="1" id="KW-0808">Transferase</keyword>
<dbReference type="GO" id="GO:0032259">
    <property type="term" value="P:methylation"/>
    <property type="evidence" value="ECO:0007669"/>
    <property type="project" value="UniProtKB-KW"/>
</dbReference>
<evidence type="ECO:0000259" key="2">
    <source>
        <dbReference type="Pfam" id="PF13649"/>
    </source>
</evidence>
<gene>
    <name evidence="3" type="ORF">KP005_15230</name>
</gene>
<protein>
    <submittedName>
        <fullName evidence="3">Methyltransferase domain-containing protein</fullName>
    </submittedName>
</protein>
<accession>A0ABX8JHI1</accession>
<dbReference type="GO" id="GO:0008168">
    <property type="term" value="F:methyltransferase activity"/>
    <property type="evidence" value="ECO:0007669"/>
    <property type="project" value="UniProtKB-KW"/>
</dbReference>
<sequence>MESDRVKWDQRYSGPEHFFSLAPSRLLADSLERILFLVPGRRALDLACGEGRNSIYLAQHGFDATGVDISPRGLERARRRAVEVGVAAEFIEADLESWRPQGGYDLILNFNFLMRDLIPSLVEVLVPGGVLLMETILDAPGVPGEHRKDFLLQPGELGRIFAGYAGRILLLEEDVDAPEMPVARVMFQKQVEVKVEVEEV</sequence>
<evidence type="ECO:0000313" key="4">
    <source>
        <dbReference type="Proteomes" id="UP000683493"/>
    </source>
</evidence>
<dbReference type="Pfam" id="PF13649">
    <property type="entry name" value="Methyltransf_25"/>
    <property type="match status" value="1"/>
</dbReference>
<dbReference type="CDD" id="cd02440">
    <property type="entry name" value="AdoMet_MTases"/>
    <property type="match status" value="1"/>
</dbReference>